<protein>
    <recommendedName>
        <fullName evidence="4">Putative pterin-4-alpha-carbinolamine dehydratase</fullName>
        <shortName evidence="4">PHS</shortName>
        <ecNumber evidence="4">4.2.1.96</ecNumber>
    </recommendedName>
    <alternativeName>
        <fullName evidence="4">4-alpha-hydroxy-tetrahydropterin dehydratase</fullName>
    </alternativeName>
    <alternativeName>
        <fullName evidence="4">Pterin carbinolamine dehydratase</fullName>
        <shortName evidence="4">PCD</shortName>
    </alternativeName>
</protein>
<dbReference type="AlphaFoldDB" id="A0A4R0PER8"/>
<comment type="catalytic activity">
    <reaction evidence="1 4">
        <text>(4aS,6R)-4a-hydroxy-L-erythro-5,6,7,8-tetrahydrobiopterin = (6R)-L-erythro-6,7-dihydrobiopterin + H2O</text>
        <dbReference type="Rhea" id="RHEA:11920"/>
        <dbReference type="ChEBI" id="CHEBI:15377"/>
        <dbReference type="ChEBI" id="CHEBI:15642"/>
        <dbReference type="ChEBI" id="CHEBI:43120"/>
        <dbReference type="EC" id="4.2.1.96"/>
    </reaction>
</comment>
<evidence type="ECO:0000256" key="4">
    <source>
        <dbReference type="HAMAP-Rule" id="MF_00434"/>
    </source>
</evidence>
<evidence type="ECO:0000256" key="2">
    <source>
        <dbReference type="ARBA" id="ARBA00006472"/>
    </source>
</evidence>
<dbReference type="EC" id="4.2.1.96" evidence="4"/>
<keyword evidence="6" id="KW-1185">Reference proteome</keyword>
<dbReference type="Pfam" id="PF01329">
    <property type="entry name" value="Pterin_4a"/>
    <property type="match status" value="1"/>
</dbReference>
<evidence type="ECO:0000313" key="6">
    <source>
        <dbReference type="Proteomes" id="UP000291301"/>
    </source>
</evidence>
<dbReference type="GO" id="GO:0006729">
    <property type="term" value="P:tetrahydrobiopterin biosynthetic process"/>
    <property type="evidence" value="ECO:0007669"/>
    <property type="project" value="InterPro"/>
</dbReference>
<dbReference type="PANTHER" id="PTHR12599">
    <property type="entry name" value="PTERIN-4-ALPHA-CARBINOLAMINE DEHYDRATASE"/>
    <property type="match status" value="1"/>
</dbReference>
<dbReference type="Gene3D" id="3.30.1360.20">
    <property type="entry name" value="Transcriptional coactivator/pterin dehydratase"/>
    <property type="match status" value="1"/>
</dbReference>
<comment type="caution">
    <text evidence="5">The sequence shown here is derived from an EMBL/GenBank/DDBJ whole genome shotgun (WGS) entry which is preliminary data.</text>
</comment>
<dbReference type="CDD" id="cd00914">
    <property type="entry name" value="PCD_DCoH_subfamily_b"/>
    <property type="match status" value="1"/>
</dbReference>
<gene>
    <name evidence="5" type="ORF">E0D97_12325</name>
</gene>
<dbReference type="RefSeq" id="WP_131569317.1">
    <property type="nucleotide sequence ID" value="NZ_JAINFK010000003.1"/>
</dbReference>
<evidence type="ECO:0000256" key="1">
    <source>
        <dbReference type="ARBA" id="ARBA00001554"/>
    </source>
</evidence>
<dbReference type="NCBIfam" id="NF002018">
    <property type="entry name" value="PRK00823.1-3"/>
    <property type="match status" value="1"/>
</dbReference>
<evidence type="ECO:0000256" key="3">
    <source>
        <dbReference type="ARBA" id="ARBA00023239"/>
    </source>
</evidence>
<comment type="similarity">
    <text evidence="2 4">Belongs to the pterin-4-alpha-carbinolamine dehydratase family.</text>
</comment>
<dbReference type="Proteomes" id="UP000291301">
    <property type="component" value="Unassembled WGS sequence"/>
</dbReference>
<dbReference type="NCBIfam" id="NF002017">
    <property type="entry name" value="PRK00823.1-2"/>
    <property type="match status" value="1"/>
</dbReference>
<dbReference type="SUPFAM" id="SSF55248">
    <property type="entry name" value="PCD-like"/>
    <property type="match status" value="1"/>
</dbReference>
<accession>A0A4R0PER8</accession>
<dbReference type="HAMAP" id="MF_00434">
    <property type="entry name" value="Pterin_4_alpha"/>
    <property type="match status" value="1"/>
</dbReference>
<dbReference type="OrthoDB" id="9794987at2"/>
<dbReference type="InterPro" id="IPR036428">
    <property type="entry name" value="PCD_sf"/>
</dbReference>
<name>A0A4R0PER8_9HYPH</name>
<organism evidence="5 6">
    <name type="scientific">Oricola cellulosilytica</name>
    <dbReference type="NCBI Taxonomy" id="1429082"/>
    <lineage>
        <taxon>Bacteria</taxon>
        <taxon>Pseudomonadati</taxon>
        <taxon>Pseudomonadota</taxon>
        <taxon>Alphaproteobacteria</taxon>
        <taxon>Hyphomicrobiales</taxon>
        <taxon>Ahrensiaceae</taxon>
        <taxon>Oricola</taxon>
    </lineage>
</organism>
<dbReference type="InterPro" id="IPR001533">
    <property type="entry name" value="Pterin_deHydtase"/>
</dbReference>
<keyword evidence="3 4" id="KW-0456">Lyase</keyword>
<reference evidence="5 6" key="1">
    <citation type="journal article" date="2015" name="Antonie Van Leeuwenhoek">
        <title>Oricola cellulosilytica gen. nov., sp. nov., a cellulose-degrading bacterium of the family Phyllobacteriaceae isolated from surface seashore water, and emended descriptions of Mesorhizobium loti and Phyllobacterium myrsinacearum.</title>
        <authorList>
            <person name="Hameed A."/>
            <person name="Shahina M."/>
            <person name="Lai W.A."/>
            <person name="Lin S.Y."/>
            <person name="Young L.S."/>
            <person name="Liu Y.C."/>
            <person name="Hsu Y.H."/>
            <person name="Young C.C."/>
        </authorList>
    </citation>
    <scope>NUCLEOTIDE SEQUENCE [LARGE SCALE GENOMIC DNA]</scope>
    <source>
        <strain evidence="5 6">KCTC 52183</strain>
    </source>
</reference>
<dbReference type="PANTHER" id="PTHR12599:SF0">
    <property type="entry name" value="PTERIN-4-ALPHA-CARBINOLAMINE DEHYDRATASE"/>
    <property type="match status" value="1"/>
</dbReference>
<sequence length="97" mass="10757">MARPKLDADAIKAGLQDLDGWSASEHGDAISKNFKFANFRKAFAFMTEMAIVAEKMNHHPEWFNVYNRVEVRLTTHDSGGVTELDMKLAAAMNDAAA</sequence>
<proteinExistence type="inferred from homology"/>
<dbReference type="GO" id="GO:0008124">
    <property type="term" value="F:4-alpha-hydroxytetrahydrobiopterin dehydratase activity"/>
    <property type="evidence" value="ECO:0007669"/>
    <property type="project" value="UniProtKB-UniRule"/>
</dbReference>
<dbReference type="EMBL" id="SJST01000004">
    <property type="protein sequence ID" value="TCD13873.1"/>
    <property type="molecule type" value="Genomic_DNA"/>
</dbReference>
<evidence type="ECO:0000313" key="5">
    <source>
        <dbReference type="EMBL" id="TCD13873.1"/>
    </source>
</evidence>